<comment type="function">
    <text evidence="2">Secreted aspartic endopeptidase that allows assimilation of proteinaceous substrates. The scissile peptide bond is attacked by a nucleophilic water molecule activated by two aspartic residues in the active site. Shows a broad primary substrate specificity. Favors hydrophobic residues at the P1 and P1' positions, but can also activate trypsinogen and hydrolyze the B chain of insulin between positions 'Gly-20' and 'Glu-21'.</text>
</comment>
<feature type="active site" evidence="8">
    <location>
        <position position="108"/>
    </location>
</feature>
<gene>
    <name evidence="12" type="ORF">PECM_001924</name>
</gene>
<dbReference type="CDD" id="cd05471">
    <property type="entry name" value="pepsin_like"/>
    <property type="match status" value="1"/>
</dbReference>
<evidence type="ECO:0000256" key="3">
    <source>
        <dbReference type="ARBA" id="ARBA00007447"/>
    </source>
</evidence>
<evidence type="ECO:0000256" key="6">
    <source>
        <dbReference type="ARBA" id="ARBA00022750"/>
    </source>
</evidence>
<evidence type="ECO:0000256" key="5">
    <source>
        <dbReference type="ARBA" id="ARBA00013206"/>
    </source>
</evidence>
<comment type="similarity">
    <text evidence="3 9">Belongs to the peptidase A1 family.</text>
</comment>
<dbReference type="InterPro" id="IPR001969">
    <property type="entry name" value="Aspartic_peptidase_AS"/>
</dbReference>
<evidence type="ECO:0000256" key="4">
    <source>
        <dbReference type="ARBA" id="ARBA00011245"/>
    </source>
</evidence>
<evidence type="ECO:0000256" key="10">
    <source>
        <dbReference type="SAM" id="SignalP"/>
    </source>
</evidence>
<dbReference type="Pfam" id="PF00026">
    <property type="entry name" value="Asp"/>
    <property type="match status" value="1"/>
</dbReference>
<evidence type="ECO:0000256" key="1">
    <source>
        <dbReference type="ARBA" id="ARBA00000043"/>
    </source>
</evidence>
<evidence type="ECO:0000259" key="11">
    <source>
        <dbReference type="PROSITE" id="PS51767"/>
    </source>
</evidence>
<keyword evidence="7 9" id="KW-0378">Hydrolase</keyword>
<feature type="domain" description="Peptidase A1" evidence="11">
    <location>
        <begin position="92"/>
        <end position="434"/>
    </location>
</feature>
<evidence type="ECO:0000313" key="12">
    <source>
        <dbReference type="EMBL" id="KAF7712948.1"/>
    </source>
</evidence>
<dbReference type="GO" id="GO:0004190">
    <property type="term" value="F:aspartic-type endopeptidase activity"/>
    <property type="evidence" value="ECO:0007669"/>
    <property type="project" value="UniProtKB-KW"/>
</dbReference>
<comment type="subunit">
    <text evidence="4">Monomer.</text>
</comment>
<dbReference type="AlphaFoldDB" id="A0A8J8VX28"/>
<evidence type="ECO:0000256" key="9">
    <source>
        <dbReference type="RuleBase" id="RU000454"/>
    </source>
</evidence>
<keyword evidence="13" id="KW-1185">Reference proteome</keyword>
<keyword evidence="6 9" id="KW-0064">Aspartyl protease</keyword>
<evidence type="ECO:0000313" key="13">
    <source>
        <dbReference type="Proteomes" id="UP000631181"/>
    </source>
</evidence>
<dbReference type="SUPFAM" id="SSF50630">
    <property type="entry name" value="Acid proteases"/>
    <property type="match status" value="1"/>
</dbReference>
<reference evidence="12" key="1">
    <citation type="journal article" date="2020" name="Front. Microbiol.">
        <title>Gene regulatory networks of Penicillium echinulatum 2HH and Penicillium oxalicum 114-2 inferred by a computational biology approach.</title>
        <authorList>
            <person name="Lenz A.R."/>
            <person name="Galan-Vasquez E."/>
            <person name="Balbinot E."/>
            <person name="De Abreu F.P."/>
            <person name="De Oliveira N.S."/>
            <person name="Da Rosa L.O."/>
            <person name="De Avila E Silva S."/>
            <person name="Camassola M."/>
            <person name="Dillon A.J.P."/>
            <person name="Perez-Rueda E."/>
        </authorList>
    </citation>
    <scope>NUCLEOTIDE SEQUENCE</scope>
    <source>
        <strain evidence="12">S1M29</strain>
    </source>
</reference>
<sequence>MHVKVALLAGACLLASNIGANANPIARTAPVRSSKATTWKPAAFTSASPDKVSSNVMTLTKIKSARGNKRCAAWNLFGGSTQLLALEIGEEFATEIDIAGQKFQVVVDTGSSDTWVVEKGFECVSVSNSSDVLAESACAFGPTYTSGSSFKQIPNEFFNISYGDGEFLNGVMGTNQITLAGIEVTQEMALVNFAGWNGDGVTSGLTGLAFPALTSAYSNSTKKQIPYNPIFTTMYEEGKVFPLFSLAILRDVSGPSGYLTLGGLPPIDFVPEFASTPILITNIQGYPTSFDFYTINIDGLEVNDKKLTAAGGSAIQYIIDSGTTLNFYPTEFANQVNAAFNPPAVYDSSQGAYVVDCHAKPPKHGVTINGKTFHINPLDMILDAGTDSNGKKLCISGITDGGSSSTQDLFILGDTFQKNVVTVFDVGAAEMRFAAREYYKSNDHY</sequence>
<dbReference type="InterPro" id="IPR021109">
    <property type="entry name" value="Peptidase_aspartic_dom_sf"/>
</dbReference>
<comment type="caution">
    <text evidence="12">The sequence shown here is derived from an EMBL/GenBank/DDBJ whole genome shotgun (WGS) entry which is preliminary data.</text>
</comment>
<organism evidence="12 13">
    <name type="scientific">Penicillium ucsense</name>
    <dbReference type="NCBI Taxonomy" id="2839758"/>
    <lineage>
        <taxon>Eukaryota</taxon>
        <taxon>Fungi</taxon>
        <taxon>Dikarya</taxon>
        <taxon>Ascomycota</taxon>
        <taxon>Pezizomycotina</taxon>
        <taxon>Eurotiomycetes</taxon>
        <taxon>Eurotiomycetidae</taxon>
        <taxon>Eurotiales</taxon>
        <taxon>Aspergillaceae</taxon>
        <taxon>Penicillium</taxon>
    </lineage>
</organism>
<protein>
    <recommendedName>
        <fullName evidence="5">penicillopepsin</fullName>
        <ecNumber evidence="5">3.4.23.20</ecNumber>
    </recommendedName>
</protein>
<dbReference type="Proteomes" id="UP000631181">
    <property type="component" value="Unassembled WGS sequence"/>
</dbReference>
<dbReference type="InterPro" id="IPR033121">
    <property type="entry name" value="PEPTIDASE_A1"/>
</dbReference>
<feature type="chain" id="PRO_5035167298" description="penicillopepsin" evidence="10">
    <location>
        <begin position="23"/>
        <end position="445"/>
    </location>
</feature>
<feature type="active site" evidence="8">
    <location>
        <position position="320"/>
    </location>
</feature>
<dbReference type="GO" id="GO:0000324">
    <property type="term" value="C:fungal-type vacuole"/>
    <property type="evidence" value="ECO:0007669"/>
    <property type="project" value="TreeGrafter"/>
</dbReference>
<comment type="catalytic activity">
    <reaction evidence="1">
        <text>Hydrolysis of proteins with broad specificity similar to that of pepsin A, preferring hydrophobic residues at P1 and P1', but also cleaving 20-Gly-|-Glu-21 in the B chain of insulin. Clots milk, and activates trypsinogen.</text>
        <dbReference type="EC" id="3.4.23.20"/>
    </reaction>
</comment>
<dbReference type="PROSITE" id="PS00141">
    <property type="entry name" value="ASP_PROTEASE"/>
    <property type="match status" value="1"/>
</dbReference>
<dbReference type="EMBL" id="WIWV01000141">
    <property type="protein sequence ID" value="KAF7712948.1"/>
    <property type="molecule type" value="Genomic_DNA"/>
</dbReference>
<dbReference type="PANTHER" id="PTHR47966:SF47">
    <property type="entry name" value="ENDOPEPTIDASE, PUTATIVE (AFU_ORTHOLOGUE AFUA_3G01220)-RELATED"/>
    <property type="match status" value="1"/>
</dbReference>
<proteinExistence type="inferred from homology"/>
<dbReference type="InterPro" id="IPR001461">
    <property type="entry name" value="Aspartic_peptidase_A1"/>
</dbReference>
<name>A0A8J8VX28_9EURO</name>
<dbReference type="PROSITE" id="PS51767">
    <property type="entry name" value="PEPTIDASE_A1"/>
    <property type="match status" value="1"/>
</dbReference>
<accession>A0A8J8VX28</accession>
<dbReference type="PANTHER" id="PTHR47966">
    <property type="entry name" value="BETA-SITE APP-CLEAVING ENZYME, ISOFORM A-RELATED"/>
    <property type="match status" value="1"/>
</dbReference>
<dbReference type="InterPro" id="IPR034164">
    <property type="entry name" value="Pepsin-like_dom"/>
</dbReference>
<evidence type="ECO:0000256" key="2">
    <source>
        <dbReference type="ARBA" id="ARBA00002983"/>
    </source>
</evidence>
<evidence type="ECO:0000256" key="7">
    <source>
        <dbReference type="ARBA" id="ARBA00022801"/>
    </source>
</evidence>
<evidence type="ECO:0000256" key="8">
    <source>
        <dbReference type="PIRSR" id="PIRSR601461-1"/>
    </source>
</evidence>
<dbReference type="GO" id="GO:0006508">
    <property type="term" value="P:proteolysis"/>
    <property type="evidence" value="ECO:0007669"/>
    <property type="project" value="UniProtKB-KW"/>
</dbReference>
<keyword evidence="9 12" id="KW-0645">Protease</keyword>
<dbReference type="PRINTS" id="PR00792">
    <property type="entry name" value="PEPSIN"/>
</dbReference>
<dbReference type="EC" id="3.4.23.20" evidence="5"/>
<dbReference type="Gene3D" id="2.40.70.10">
    <property type="entry name" value="Acid Proteases"/>
    <property type="match status" value="2"/>
</dbReference>
<feature type="signal peptide" evidence="10">
    <location>
        <begin position="1"/>
        <end position="22"/>
    </location>
</feature>
<keyword evidence="10" id="KW-0732">Signal</keyword>
<dbReference type="OrthoDB" id="15189at2759"/>